<dbReference type="AlphaFoldDB" id="A0A6B1DYJ0"/>
<accession>A0A6B1DYJ0</accession>
<dbReference type="SUPFAM" id="SSF51735">
    <property type="entry name" value="NAD(P)-binding Rossmann-fold domains"/>
    <property type="match status" value="1"/>
</dbReference>
<organism evidence="3">
    <name type="scientific">Caldilineaceae bacterium SB0662_bin_9</name>
    <dbReference type="NCBI Taxonomy" id="2605258"/>
    <lineage>
        <taxon>Bacteria</taxon>
        <taxon>Bacillati</taxon>
        <taxon>Chloroflexota</taxon>
        <taxon>Caldilineae</taxon>
        <taxon>Caldilineales</taxon>
        <taxon>Caldilineaceae</taxon>
    </lineage>
</organism>
<dbReference type="Gene3D" id="3.40.50.720">
    <property type="entry name" value="NAD(P)-binding Rossmann-like Domain"/>
    <property type="match status" value="1"/>
</dbReference>
<protein>
    <submittedName>
        <fullName evidence="3">NAD(P)-dependent oxidoreductase</fullName>
    </submittedName>
</protein>
<sequence>MKKRVLVTGPAGRIGVSLTEYALDRYDLRLGIRSTPMPEHLAHVPNVPLDITDPDSCRQACEGIDAVVHLAAEASTEADFRTSLLPRNLLGIYNLLEAAVTAGCQRVVLSSSVQSVAGYPLDHQVQEDSIPRPLNLYGATKAFAEAIGHVYAKSHGLSCLVVRIGTFEHNQFPFPANGRNLSTFISARDMSQLLCCCVDADPDLDYAVVHGVSQNRYKRMGLTQTRSLVDYKPQDDAFACFEVGIPYRDRWFEEAYDGQRPEQPVKPKA</sequence>
<name>A0A6B1DYJ0_9CHLR</name>
<evidence type="ECO:0000313" key="3">
    <source>
        <dbReference type="EMBL" id="MYD91763.1"/>
    </source>
</evidence>
<reference evidence="3" key="1">
    <citation type="submission" date="2019-09" db="EMBL/GenBank/DDBJ databases">
        <title>Characterisation of the sponge microbiome using genome-centric metagenomics.</title>
        <authorList>
            <person name="Engelberts J.P."/>
            <person name="Robbins S.J."/>
            <person name="De Goeij J.M."/>
            <person name="Aranda M."/>
            <person name="Bell S.C."/>
            <person name="Webster N.S."/>
        </authorList>
    </citation>
    <scope>NUCLEOTIDE SEQUENCE</scope>
    <source>
        <strain evidence="3">SB0662_bin_9</strain>
    </source>
</reference>
<dbReference type="PANTHER" id="PTHR43000">
    <property type="entry name" value="DTDP-D-GLUCOSE 4,6-DEHYDRATASE-RELATED"/>
    <property type="match status" value="1"/>
</dbReference>
<dbReference type="InterPro" id="IPR001509">
    <property type="entry name" value="Epimerase_deHydtase"/>
</dbReference>
<evidence type="ECO:0000256" key="1">
    <source>
        <dbReference type="ARBA" id="ARBA00007637"/>
    </source>
</evidence>
<proteinExistence type="inferred from homology"/>
<gene>
    <name evidence="3" type="ORF">F4Y08_15760</name>
</gene>
<dbReference type="Pfam" id="PF01370">
    <property type="entry name" value="Epimerase"/>
    <property type="match status" value="1"/>
</dbReference>
<comment type="similarity">
    <text evidence="1">Belongs to the NAD(P)-dependent epimerase/dehydratase family.</text>
</comment>
<comment type="caution">
    <text evidence="3">The sequence shown here is derived from an EMBL/GenBank/DDBJ whole genome shotgun (WGS) entry which is preliminary data.</text>
</comment>
<dbReference type="EMBL" id="VXPY01000113">
    <property type="protein sequence ID" value="MYD91763.1"/>
    <property type="molecule type" value="Genomic_DNA"/>
</dbReference>
<dbReference type="InterPro" id="IPR036291">
    <property type="entry name" value="NAD(P)-bd_dom_sf"/>
</dbReference>
<feature type="domain" description="NAD-dependent epimerase/dehydratase" evidence="2">
    <location>
        <begin position="5"/>
        <end position="167"/>
    </location>
</feature>
<evidence type="ECO:0000259" key="2">
    <source>
        <dbReference type="Pfam" id="PF01370"/>
    </source>
</evidence>